<evidence type="ECO:0000313" key="3">
    <source>
        <dbReference type="Proteomes" id="UP000314987"/>
    </source>
</evidence>
<evidence type="ECO:0000259" key="1">
    <source>
        <dbReference type="Pfam" id="PF12774"/>
    </source>
</evidence>
<dbReference type="AlphaFoldDB" id="A0A4X2LKB0"/>
<organism evidence="2 3">
    <name type="scientific">Vombatus ursinus</name>
    <name type="common">Common wombat</name>
    <dbReference type="NCBI Taxonomy" id="29139"/>
    <lineage>
        <taxon>Eukaryota</taxon>
        <taxon>Metazoa</taxon>
        <taxon>Chordata</taxon>
        <taxon>Craniata</taxon>
        <taxon>Vertebrata</taxon>
        <taxon>Euteleostomi</taxon>
        <taxon>Mammalia</taxon>
        <taxon>Metatheria</taxon>
        <taxon>Diprotodontia</taxon>
        <taxon>Vombatidae</taxon>
        <taxon>Vombatus</taxon>
    </lineage>
</organism>
<dbReference type="Proteomes" id="UP000314987">
    <property type="component" value="Unassembled WGS sequence"/>
</dbReference>
<proteinExistence type="predicted"/>
<dbReference type="GO" id="GO:0045505">
    <property type="term" value="F:dynein intermediate chain binding"/>
    <property type="evidence" value="ECO:0007669"/>
    <property type="project" value="InterPro"/>
</dbReference>
<dbReference type="SUPFAM" id="SSF52540">
    <property type="entry name" value="P-loop containing nucleoside triphosphate hydrolases"/>
    <property type="match status" value="1"/>
</dbReference>
<dbReference type="OMA" id="PITHEWS"/>
<reference evidence="2" key="3">
    <citation type="submission" date="2025-09" db="UniProtKB">
        <authorList>
            <consortium name="Ensembl"/>
        </authorList>
    </citation>
    <scope>IDENTIFICATION</scope>
</reference>
<name>A0A4X2LKB0_VOMUR</name>
<dbReference type="GO" id="GO:0005524">
    <property type="term" value="F:ATP binding"/>
    <property type="evidence" value="ECO:0007669"/>
    <property type="project" value="InterPro"/>
</dbReference>
<protein>
    <recommendedName>
        <fullName evidence="1">Dynein heavy chain hydrolytic ATP-binding dynein motor region domain-containing protein</fullName>
    </recommendedName>
</protein>
<dbReference type="PANTHER" id="PTHR46961">
    <property type="entry name" value="DYNEIN HEAVY CHAIN 1, AXONEMAL-LIKE PROTEIN"/>
    <property type="match status" value="1"/>
</dbReference>
<dbReference type="Pfam" id="PF12774">
    <property type="entry name" value="AAA_6"/>
    <property type="match status" value="1"/>
</dbReference>
<dbReference type="PANTHER" id="PTHR46961:SF8">
    <property type="entry name" value="DYNEIN AXONEMAL HEAVY CHAIN 7"/>
    <property type="match status" value="1"/>
</dbReference>
<dbReference type="Gene3D" id="1.10.8.710">
    <property type="match status" value="1"/>
</dbReference>
<dbReference type="Ensembl" id="ENSVURT00010025600.1">
    <property type="protein sequence ID" value="ENSVURP00010022506.1"/>
    <property type="gene ID" value="ENSVURG00010017232.1"/>
</dbReference>
<dbReference type="GO" id="GO:0007018">
    <property type="term" value="P:microtubule-based movement"/>
    <property type="evidence" value="ECO:0007669"/>
    <property type="project" value="InterPro"/>
</dbReference>
<dbReference type="GeneTree" id="ENSGT00940000155282"/>
<accession>A0A4X2LKB0</accession>
<dbReference type="InterPro" id="IPR026983">
    <property type="entry name" value="DHC"/>
</dbReference>
<dbReference type="GO" id="GO:0051959">
    <property type="term" value="F:dynein light intermediate chain binding"/>
    <property type="evidence" value="ECO:0007669"/>
    <property type="project" value="InterPro"/>
</dbReference>
<reference evidence="2" key="2">
    <citation type="submission" date="2025-08" db="UniProtKB">
        <authorList>
            <consortium name="Ensembl"/>
        </authorList>
    </citation>
    <scope>IDENTIFICATION</scope>
</reference>
<dbReference type="Gene3D" id="3.40.50.300">
    <property type="entry name" value="P-loop containing nucleotide triphosphate hydrolases"/>
    <property type="match status" value="1"/>
</dbReference>
<evidence type="ECO:0000313" key="2">
    <source>
        <dbReference type="Ensembl" id="ENSVURP00010022506.1"/>
    </source>
</evidence>
<dbReference type="InterPro" id="IPR027417">
    <property type="entry name" value="P-loop_NTPase"/>
</dbReference>
<dbReference type="FunFam" id="3.40.50.300:FF:001328">
    <property type="entry name" value="Dynein heavy chain 6, axonemal"/>
    <property type="match status" value="1"/>
</dbReference>
<feature type="domain" description="Dynein heavy chain hydrolytic ATP-binding dynein motor region" evidence="1">
    <location>
        <begin position="15"/>
        <end position="112"/>
    </location>
</feature>
<dbReference type="STRING" id="29139.ENSVURP00010022506"/>
<dbReference type="InterPro" id="IPR035699">
    <property type="entry name" value="AAA_6"/>
</dbReference>
<dbReference type="InterPro" id="IPR043157">
    <property type="entry name" value="Dynein_AAA1S"/>
</dbReference>
<sequence>MRHIESSIVIFGLKYPNENEEILLLRSIIDVNLPKFLSHDLPLFEGITSDLFPGVKLPKPDYNDLMAAIKDNCDEMNLQMTKFFYEKILQIFEMMIVRHGFMIVGEPFGGKTSAYRVLAGALNDICEKAANQGLMEENKVQITVINPKSITMGQLYGQFDLVSHEWSDGILAVSFRAFASSQSPDRKWLIFDGPVDAVWIENMNTVLDDNKKLCLMSGEIIQMSPQMSLIFEPMDLEVASPATVSRCGMIYMEPQMLGWRPLMLSWLNVLPVGISAIQKEFIMGQR</sequence>
<dbReference type="GO" id="GO:0030286">
    <property type="term" value="C:dynein complex"/>
    <property type="evidence" value="ECO:0007669"/>
    <property type="project" value="InterPro"/>
</dbReference>
<keyword evidence="3" id="KW-1185">Reference proteome</keyword>
<reference evidence="3" key="1">
    <citation type="submission" date="2018-12" db="EMBL/GenBank/DDBJ databases">
        <authorList>
            <person name="Yazar S."/>
        </authorList>
    </citation>
    <scope>NUCLEOTIDE SEQUENCE [LARGE SCALE GENOMIC DNA]</scope>
</reference>